<gene>
    <name evidence="2" type="ORF">I302_04739</name>
    <name evidence="3" type="ORF">I302_105620</name>
</gene>
<dbReference type="EMBL" id="KI894021">
    <property type="protein sequence ID" value="OCF24929.1"/>
    <property type="molecule type" value="Genomic_DNA"/>
</dbReference>
<dbReference type="AlphaFoldDB" id="A0A1B9G1N5"/>
<feature type="compositionally biased region" description="Basic and acidic residues" evidence="1">
    <location>
        <begin position="274"/>
        <end position="287"/>
    </location>
</feature>
<feature type="compositionally biased region" description="Polar residues" evidence="1">
    <location>
        <begin position="194"/>
        <end position="205"/>
    </location>
</feature>
<reference evidence="3" key="4">
    <citation type="submission" date="2024-02" db="EMBL/GenBank/DDBJ databases">
        <title>Comparative genomics of Cryptococcus and Kwoniella reveals pathogenesis evolution and contrasting modes of karyotype evolution via chromosome fusion or intercentromeric recombination.</title>
        <authorList>
            <person name="Coelho M.A."/>
            <person name="David-Palma M."/>
            <person name="Shea T."/>
            <person name="Bowers K."/>
            <person name="McGinley-Smith S."/>
            <person name="Mohammad A.W."/>
            <person name="Gnirke A."/>
            <person name="Yurkov A.M."/>
            <person name="Nowrousian M."/>
            <person name="Sun S."/>
            <person name="Cuomo C.A."/>
            <person name="Heitman J."/>
        </authorList>
    </citation>
    <scope>NUCLEOTIDE SEQUENCE</scope>
    <source>
        <strain evidence="3">CBS 10118</strain>
    </source>
</reference>
<reference evidence="2" key="1">
    <citation type="submission" date="2013-07" db="EMBL/GenBank/DDBJ databases">
        <title>The Genome Sequence of Cryptococcus bestiolae CBS10118.</title>
        <authorList>
            <consortium name="The Broad Institute Genome Sequencing Platform"/>
            <person name="Cuomo C."/>
            <person name="Litvintseva A."/>
            <person name="Chen Y."/>
            <person name="Heitman J."/>
            <person name="Sun S."/>
            <person name="Springer D."/>
            <person name="Dromer F."/>
            <person name="Young S.K."/>
            <person name="Zeng Q."/>
            <person name="Gargeya S."/>
            <person name="Fitzgerald M."/>
            <person name="Abouelleil A."/>
            <person name="Alvarado L."/>
            <person name="Berlin A.M."/>
            <person name="Chapman S.B."/>
            <person name="Dewar J."/>
            <person name="Goldberg J."/>
            <person name="Griggs A."/>
            <person name="Gujja S."/>
            <person name="Hansen M."/>
            <person name="Howarth C."/>
            <person name="Imamovic A."/>
            <person name="Larimer J."/>
            <person name="McCowan C."/>
            <person name="Murphy C."/>
            <person name="Pearson M."/>
            <person name="Priest M."/>
            <person name="Roberts A."/>
            <person name="Saif S."/>
            <person name="Shea T."/>
            <person name="Sykes S."/>
            <person name="Wortman J."/>
            <person name="Nusbaum C."/>
            <person name="Birren B."/>
        </authorList>
    </citation>
    <scope>NUCLEOTIDE SEQUENCE [LARGE SCALE GENOMIC DNA]</scope>
    <source>
        <strain evidence="2">CBS 10118</strain>
    </source>
</reference>
<organism evidence="2">
    <name type="scientific">Kwoniella bestiolae CBS 10118</name>
    <dbReference type="NCBI Taxonomy" id="1296100"/>
    <lineage>
        <taxon>Eukaryota</taxon>
        <taxon>Fungi</taxon>
        <taxon>Dikarya</taxon>
        <taxon>Basidiomycota</taxon>
        <taxon>Agaricomycotina</taxon>
        <taxon>Tremellomycetes</taxon>
        <taxon>Tremellales</taxon>
        <taxon>Cryptococcaceae</taxon>
        <taxon>Kwoniella</taxon>
    </lineage>
</organism>
<keyword evidence="4" id="KW-1185">Reference proteome</keyword>
<evidence type="ECO:0000313" key="4">
    <source>
        <dbReference type="Proteomes" id="UP000092730"/>
    </source>
</evidence>
<feature type="region of interest" description="Disordered" evidence="1">
    <location>
        <begin position="91"/>
        <end position="287"/>
    </location>
</feature>
<feature type="compositionally biased region" description="Polar residues" evidence="1">
    <location>
        <begin position="249"/>
        <end position="268"/>
    </location>
</feature>
<feature type="compositionally biased region" description="Low complexity" evidence="1">
    <location>
        <begin position="159"/>
        <end position="180"/>
    </location>
</feature>
<reference evidence="2" key="3">
    <citation type="submission" date="2014-01" db="EMBL/GenBank/DDBJ databases">
        <title>Evolution of pathogenesis and genome organization in the Tremellales.</title>
        <authorList>
            <person name="Cuomo C."/>
            <person name="Litvintseva A."/>
            <person name="Heitman J."/>
            <person name="Chen Y."/>
            <person name="Sun S."/>
            <person name="Springer D."/>
            <person name="Dromer F."/>
            <person name="Young S."/>
            <person name="Zeng Q."/>
            <person name="Chapman S."/>
            <person name="Gujja S."/>
            <person name="Saif S."/>
            <person name="Birren B."/>
        </authorList>
    </citation>
    <scope>NUCLEOTIDE SEQUENCE</scope>
    <source>
        <strain evidence="2">CBS 10118</strain>
    </source>
</reference>
<dbReference type="Proteomes" id="UP000092730">
    <property type="component" value="Chromosome 4"/>
</dbReference>
<feature type="compositionally biased region" description="Polar residues" evidence="1">
    <location>
        <begin position="131"/>
        <end position="144"/>
    </location>
</feature>
<name>A0A1B9G1N5_9TREE</name>
<dbReference type="EMBL" id="CP144544">
    <property type="protein sequence ID" value="WVW83599.1"/>
    <property type="molecule type" value="Genomic_DNA"/>
</dbReference>
<dbReference type="GeneID" id="30209138"/>
<dbReference type="VEuPathDB" id="FungiDB:I302_04739"/>
<sequence length="287" mass="32303">MSERPSYQAAYNDRDTQGRSRLSNYVTTITKHTDKSLDNVNTLYSTGFYKGESAAKILMEHNDHFHQTYSQADPSIVLTLARQCVEGAHWRLKQQEEKKSKRMSRSDRSAPRSATGIHVSRTDVEGMPGQRQESISWQGNQSWPCGSLNPDHHQHRQQGHQYGHQVPQFASESDAPSRSPAAPPPPQTDYGGYQATTIAGQSTGSYGHAHPMQESSPALGQSIVPPNYNQVPAPPNPAFRLASVHEMLTQPSRSNTRPTDQNQNQYDATEQYEDDARRREWEAAYRR</sequence>
<dbReference type="RefSeq" id="XP_019045999.1">
    <property type="nucleotide sequence ID" value="XM_019191369.1"/>
</dbReference>
<feature type="compositionally biased region" description="Basic and acidic residues" evidence="1">
    <location>
        <begin position="93"/>
        <end position="110"/>
    </location>
</feature>
<evidence type="ECO:0000256" key="1">
    <source>
        <dbReference type="SAM" id="MobiDB-lite"/>
    </source>
</evidence>
<reference evidence="3" key="2">
    <citation type="submission" date="2013-07" db="EMBL/GenBank/DDBJ databases">
        <authorList>
            <consortium name="The Broad Institute Genome Sequencing Platform"/>
            <person name="Cuomo C."/>
            <person name="Litvintseva A."/>
            <person name="Chen Y."/>
            <person name="Heitman J."/>
            <person name="Sun S."/>
            <person name="Springer D."/>
            <person name="Dromer F."/>
            <person name="Young S.K."/>
            <person name="Zeng Q."/>
            <person name="Gargeya S."/>
            <person name="Fitzgerald M."/>
            <person name="Abouelleil A."/>
            <person name="Alvarado L."/>
            <person name="Berlin A.M."/>
            <person name="Chapman S.B."/>
            <person name="Dewar J."/>
            <person name="Goldberg J."/>
            <person name="Griggs A."/>
            <person name="Gujja S."/>
            <person name="Hansen M."/>
            <person name="Howarth C."/>
            <person name="Imamovic A."/>
            <person name="Larimer J."/>
            <person name="McCowan C."/>
            <person name="Murphy C."/>
            <person name="Pearson M."/>
            <person name="Priest M."/>
            <person name="Roberts A."/>
            <person name="Saif S."/>
            <person name="Shea T."/>
            <person name="Sykes S."/>
            <person name="Wortman J."/>
            <person name="Nusbaum C."/>
            <person name="Birren B."/>
        </authorList>
    </citation>
    <scope>NUCLEOTIDE SEQUENCE</scope>
    <source>
        <strain evidence="3">CBS 10118</strain>
    </source>
</reference>
<evidence type="ECO:0000313" key="2">
    <source>
        <dbReference type="EMBL" id="OCF24929.1"/>
    </source>
</evidence>
<dbReference type="OrthoDB" id="10646066at2759"/>
<accession>A0A1B9G1N5</accession>
<dbReference type="KEGG" id="kbi:30209138"/>
<evidence type="ECO:0000313" key="3">
    <source>
        <dbReference type="EMBL" id="WVW83599.1"/>
    </source>
</evidence>
<proteinExistence type="predicted"/>
<protein>
    <submittedName>
        <fullName evidence="2">Uncharacterized protein</fullName>
    </submittedName>
</protein>